<sequence>MNSFILALFFVLLALSFAFHHTLINENQLQPDHYEIHAVCKRPATEPINWLKPRLNIHMNIFKLS</sequence>
<name>A0ABR6E2R2_9HYPH</name>
<comment type="caution">
    <text evidence="1">The sequence shown here is derived from an EMBL/GenBank/DDBJ whole genome shotgun (WGS) entry which is preliminary data.</text>
</comment>
<gene>
    <name evidence="1" type="ORF">GGR10_000691</name>
</gene>
<dbReference type="EMBL" id="JACJIR010000002">
    <property type="protein sequence ID" value="MBA9082850.1"/>
    <property type="molecule type" value="Genomic_DNA"/>
</dbReference>
<reference evidence="1 2" key="1">
    <citation type="submission" date="2020-08" db="EMBL/GenBank/DDBJ databases">
        <title>Genomic Encyclopedia of Type Strains, Phase IV (KMG-IV): sequencing the most valuable type-strain genomes for metagenomic binning, comparative biology and taxonomic classification.</title>
        <authorList>
            <person name="Goeker M."/>
        </authorList>
    </citation>
    <scope>NUCLEOTIDE SEQUENCE [LARGE SCALE GENOMIC DNA]</scope>
    <source>
        <strain evidence="1 2">DSM 21431</strain>
    </source>
</reference>
<dbReference type="Proteomes" id="UP000548119">
    <property type="component" value="Unassembled WGS sequence"/>
</dbReference>
<accession>A0ABR6E2R2</accession>
<proteinExistence type="predicted"/>
<organism evidence="1 2">
    <name type="scientific">Bartonella chomelii</name>
    <dbReference type="NCBI Taxonomy" id="236402"/>
    <lineage>
        <taxon>Bacteria</taxon>
        <taxon>Pseudomonadati</taxon>
        <taxon>Pseudomonadota</taxon>
        <taxon>Alphaproteobacteria</taxon>
        <taxon>Hyphomicrobiales</taxon>
        <taxon>Bartonellaceae</taxon>
        <taxon>Bartonella</taxon>
    </lineage>
</organism>
<evidence type="ECO:0000313" key="2">
    <source>
        <dbReference type="Proteomes" id="UP000548119"/>
    </source>
</evidence>
<keyword evidence="2" id="KW-1185">Reference proteome</keyword>
<evidence type="ECO:0000313" key="1">
    <source>
        <dbReference type="EMBL" id="MBA9082850.1"/>
    </source>
</evidence>
<protein>
    <submittedName>
        <fullName evidence="1">Uncharacterized protein</fullName>
    </submittedName>
</protein>